<dbReference type="InterPro" id="IPR038424">
    <property type="entry name" value="H_kinase_PdtaS_GAF_sf"/>
</dbReference>
<dbReference type="Pfam" id="PF02518">
    <property type="entry name" value="HATPase_c"/>
    <property type="match status" value="1"/>
</dbReference>
<dbReference type="Pfam" id="PF07568">
    <property type="entry name" value="HisKA_2"/>
    <property type="match status" value="1"/>
</dbReference>
<sequence>MDIIQELCKKYTDLTDEEIATIQGMSAVLQPLANLEDADIFIDCPSWDGDAIVVAEAKPSYVPSSYKKTVVGLLARKENEPAVARTFRLGVATKQMKAVTQENGRTIQSVEPIRNATGDRVIGVLIREQRVDEQRQISERLHFSEQSYERIANALAHMVGSNNWLTECIDEALLMVDKSGVVTFRNSLARDLYRKLGYIDDPLGQPYENVRLVDSWNDMDQSGFSVIETTVGRHSLSIKRIQLDSEDMAFAVVIQDLTWKKEQEKALILKSVAIKEMHHRVKNNLQTIASLLRLQVRRSDNEETRKVLGESMNRILSIATTHELLAQSGVDQVKIGEVILNIKNNTVRYFARPHFDVNITLEGDDFEVDSDIATSVALIINELLQNSLQYAFQDREKGLVRIVVTRGELYSRIEVIDDGSGYDVENVRTDRLGLSIVQTMVKDKLRGTLDVESGPGGTHVTFEFKNQIMDAASVT</sequence>
<evidence type="ECO:0000256" key="3">
    <source>
        <dbReference type="ARBA" id="ARBA00022553"/>
    </source>
</evidence>
<comment type="caution">
    <text evidence="10">The sequence shown here is derived from an EMBL/GenBank/DDBJ whole genome shotgun (WGS) entry which is preliminary data.</text>
</comment>
<evidence type="ECO:0000256" key="8">
    <source>
        <dbReference type="ARBA" id="ARBA00023012"/>
    </source>
</evidence>
<accession>A0A9D2NZT3</accession>
<dbReference type="SUPFAM" id="SSF55874">
    <property type="entry name" value="ATPase domain of HSP90 chaperone/DNA topoisomerase II/histidine kinase"/>
    <property type="match status" value="1"/>
</dbReference>
<comment type="catalytic activity">
    <reaction evidence="1">
        <text>ATP + protein L-histidine = ADP + protein N-phospho-L-histidine.</text>
        <dbReference type="EC" id="2.7.13.3"/>
    </reaction>
</comment>
<dbReference type="InterPro" id="IPR036890">
    <property type="entry name" value="HATPase_C_sf"/>
</dbReference>
<keyword evidence="4" id="KW-0808">Transferase</keyword>
<dbReference type="SMART" id="SM00911">
    <property type="entry name" value="HWE_HK"/>
    <property type="match status" value="1"/>
</dbReference>
<dbReference type="InterPro" id="IPR011495">
    <property type="entry name" value="Sig_transdc_His_kin_sub2_dim/P"/>
</dbReference>
<dbReference type="InterPro" id="IPR003594">
    <property type="entry name" value="HATPase_dom"/>
</dbReference>
<keyword evidence="3" id="KW-0597">Phosphoprotein</keyword>
<evidence type="ECO:0000259" key="9">
    <source>
        <dbReference type="PROSITE" id="PS50109"/>
    </source>
</evidence>
<protein>
    <recommendedName>
        <fullName evidence="2">histidine kinase</fullName>
        <ecNumber evidence="2">2.7.13.3</ecNumber>
    </recommendedName>
</protein>
<evidence type="ECO:0000256" key="2">
    <source>
        <dbReference type="ARBA" id="ARBA00012438"/>
    </source>
</evidence>
<evidence type="ECO:0000313" key="10">
    <source>
        <dbReference type="EMBL" id="HJC40957.1"/>
    </source>
</evidence>
<reference evidence="10" key="2">
    <citation type="submission" date="2021-04" db="EMBL/GenBank/DDBJ databases">
        <authorList>
            <person name="Gilroy R."/>
        </authorList>
    </citation>
    <scope>NUCLEOTIDE SEQUENCE</scope>
    <source>
        <strain evidence="10">CHK186-1790</strain>
    </source>
</reference>
<keyword evidence="7" id="KW-0067">ATP-binding</keyword>
<dbReference type="SMART" id="SM00387">
    <property type="entry name" value="HATPase_c"/>
    <property type="match status" value="1"/>
</dbReference>
<evidence type="ECO:0000256" key="4">
    <source>
        <dbReference type="ARBA" id="ARBA00022679"/>
    </source>
</evidence>
<dbReference type="EMBL" id="DWWJ01000095">
    <property type="protein sequence ID" value="HJC40957.1"/>
    <property type="molecule type" value="Genomic_DNA"/>
</dbReference>
<dbReference type="GO" id="GO:0000160">
    <property type="term" value="P:phosphorelay signal transduction system"/>
    <property type="evidence" value="ECO:0007669"/>
    <property type="project" value="UniProtKB-KW"/>
</dbReference>
<dbReference type="EC" id="2.7.13.3" evidence="2"/>
<dbReference type="GO" id="GO:0004673">
    <property type="term" value="F:protein histidine kinase activity"/>
    <property type="evidence" value="ECO:0007669"/>
    <property type="project" value="UniProtKB-EC"/>
</dbReference>
<name>A0A9D2NZT3_9FIRM</name>
<evidence type="ECO:0000256" key="6">
    <source>
        <dbReference type="ARBA" id="ARBA00022777"/>
    </source>
</evidence>
<dbReference type="InterPro" id="IPR022066">
    <property type="entry name" value="PdtaS_GAF"/>
</dbReference>
<gene>
    <name evidence="10" type="ORF">H9701_05330</name>
</gene>
<dbReference type="PANTHER" id="PTHR41523:SF8">
    <property type="entry name" value="ETHYLENE RESPONSE SENSOR PROTEIN"/>
    <property type="match status" value="1"/>
</dbReference>
<dbReference type="Gene3D" id="3.30.450.20">
    <property type="entry name" value="PAS domain"/>
    <property type="match status" value="1"/>
</dbReference>
<proteinExistence type="predicted"/>
<keyword evidence="5" id="KW-0547">Nucleotide-binding</keyword>
<evidence type="ECO:0000256" key="7">
    <source>
        <dbReference type="ARBA" id="ARBA00022840"/>
    </source>
</evidence>
<keyword evidence="8" id="KW-0902">Two-component regulatory system</keyword>
<dbReference type="PANTHER" id="PTHR41523">
    <property type="entry name" value="TWO-COMPONENT SYSTEM SENSOR PROTEIN"/>
    <property type="match status" value="1"/>
</dbReference>
<dbReference type="AlphaFoldDB" id="A0A9D2NZT3"/>
<reference evidence="10" key="1">
    <citation type="journal article" date="2021" name="PeerJ">
        <title>Extensive microbial diversity within the chicken gut microbiome revealed by metagenomics and culture.</title>
        <authorList>
            <person name="Gilroy R."/>
            <person name="Ravi A."/>
            <person name="Getino M."/>
            <person name="Pursley I."/>
            <person name="Horton D.L."/>
            <person name="Alikhan N.F."/>
            <person name="Baker D."/>
            <person name="Gharbi K."/>
            <person name="Hall N."/>
            <person name="Watson M."/>
            <person name="Adriaenssens E.M."/>
            <person name="Foster-Nyarko E."/>
            <person name="Jarju S."/>
            <person name="Secka A."/>
            <person name="Antonio M."/>
            <person name="Oren A."/>
            <person name="Chaudhuri R.R."/>
            <person name="La Ragione R."/>
            <person name="Hildebrand F."/>
            <person name="Pallen M.J."/>
        </authorList>
    </citation>
    <scope>NUCLEOTIDE SEQUENCE</scope>
    <source>
        <strain evidence="10">CHK186-1790</strain>
    </source>
</reference>
<organism evidence="10 11">
    <name type="scientific">Candidatus Intestinimonas pullistercoris</name>
    <dbReference type="NCBI Taxonomy" id="2838623"/>
    <lineage>
        <taxon>Bacteria</taxon>
        <taxon>Bacillati</taxon>
        <taxon>Bacillota</taxon>
        <taxon>Clostridia</taxon>
        <taxon>Eubacteriales</taxon>
        <taxon>Intestinimonas</taxon>
    </lineage>
</organism>
<dbReference type="Gene3D" id="3.30.565.10">
    <property type="entry name" value="Histidine kinase-like ATPase, C-terminal domain"/>
    <property type="match status" value="1"/>
</dbReference>
<keyword evidence="6 10" id="KW-0418">Kinase</keyword>
<evidence type="ECO:0000256" key="5">
    <source>
        <dbReference type="ARBA" id="ARBA00022741"/>
    </source>
</evidence>
<evidence type="ECO:0000313" key="11">
    <source>
        <dbReference type="Proteomes" id="UP000823882"/>
    </source>
</evidence>
<dbReference type="Proteomes" id="UP000823882">
    <property type="component" value="Unassembled WGS sequence"/>
</dbReference>
<dbReference type="Gene3D" id="3.30.450.280">
    <property type="entry name" value="GAF domain"/>
    <property type="match status" value="1"/>
</dbReference>
<dbReference type="InterPro" id="IPR011102">
    <property type="entry name" value="Sig_transdc_His_kinase_HWE"/>
</dbReference>
<dbReference type="GO" id="GO:0005524">
    <property type="term" value="F:ATP binding"/>
    <property type="evidence" value="ECO:0007669"/>
    <property type="project" value="UniProtKB-KW"/>
</dbReference>
<evidence type="ECO:0000256" key="1">
    <source>
        <dbReference type="ARBA" id="ARBA00000085"/>
    </source>
</evidence>
<dbReference type="PROSITE" id="PS50109">
    <property type="entry name" value="HIS_KIN"/>
    <property type="match status" value="1"/>
</dbReference>
<dbReference type="Pfam" id="PF12282">
    <property type="entry name" value="GAF_PdtaS"/>
    <property type="match status" value="1"/>
</dbReference>
<feature type="domain" description="Histidine kinase" evidence="9">
    <location>
        <begin position="276"/>
        <end position="468"/>
    </location>
</feature>
<dbReference type="InterPro" id="IPR005467">
    <property type="entry name" value="His_kinase_dom"/>
</dbReference>